<dbReference type="AlphaFoldDB" id="A0AAV4JB70"/>
<evidence type="ECO:0000256" key="1">
    <source>
        <dbReference type="SAM" id="MobiDB-lite"/>
    </source>
</evidence>
<feature type="compositionally biased region" description="Basic and acidic residues" evidence="1">
    <location>
        <begin position="564"/>
        <end position="588"/>
    </location>
</feature>
<accession>A0AAV4JB70</accession>
<feature type="compositionally biased region" description="Basic and acidic residues" evidence="1">
    <location>
        <begin position="408"/>
        <end position="420"/>
    </location>
</feature>
<evidence type="ECO:0000313" key="2">
    <source>
        <dbReference type="EMBL" id="GFS19621.1"/>
    </source>
</evidence>
<keyword evidence="3" id="KW-1185">Reference proteome</keyword>
<dbReference type="Proteomes" id="UP000762676">
    <property type="component" value="Unassembled WGS sequence"/>
</dbReference>
<name>A0AAV4JB70_9GAST</name>
<reference evidence="2 3" key="1">
    <citation type="journal article" date="2021" name="Elife">
        <title>Chloroplast acquisition without the gene transfer in kleptoplastic sea slugs, Plakobranchus ocellatus.</title>
        <authorList>
            <person name="Maeda T."/>
            <person name="Takahashi S."/>
            <person name="Yoshida T."/>
            <person name="Shimamura S."/>
            <person name="Takaki Y."/>
            <person name="Nagai Y."/>
            <person name="Toyoda A."/>
            <person name="Suzuki Y."/>
            <person name="Arimoto A."/>
            <person name="Ishii H."/>
            <person name="Satoh N."/>
            <person name="Nishiyama T."/>
            <person name="Hasebe M."/>
            <person name="Maruyama T."/>
            <person name="Minagawa J."/>
            <person name="Obokata J."/>
            <person name="Shigenobu S."/>
        </authorList>
    </citation>
    <scope>NUCLEOTIDE SEQUENCE [LARGE SCALE GENOMIC DNA]</scope>
</reference>
<sequence>MEVEQLYWSGFGDRRPNEGSDLKTFHIDPVPSDYMRRGCAQVDYLDLGLSRMKELEYQGDSCVDCGHMFSLTAEEHQDTSPHEPAQTPWTMLHHGDFKNYQNIRRCSSLPNLECSSDLANPQACLPFGDSVDSKMEEFLSSELNQLDPRTVCEIVDDVRSSFNHARDVEDCGHLNEAQKYSDASFLALMVSQLEEHCVHLTSIKEDDENEIDETDSSTVDTKLKFQMNNSAVNNNTRKEIQAAAENIEPSVPCALSTSSEQDCGGRNEHRDTEIFPDFGDCPTKLEQNHFIARDVEDSFESTDGLEKQGSVWISQNNGRNSILTHPFSDEIIKTEESSTSPKTTAPKHEIYNFAKTNDEDTKHDLSCNEETNLPSEKALTQRQESCFIHEQREMHRECDVLTKQCNAERREKAKEDETNRSDLFSKSNRKEDLSSTQDVYLGGMAQEHIWKEPKETEIRHLGSPVDGKRYLFHLKDESHKLSEELNSLNSFVELNTSLPLIKSDESDEISAGANPLENIKACILPEAVVQTTEDREETEPAKVAKSTFLYARISHSDTYINTEKGIDHTHETPVDAEENHPKENKSEGIGDLVPFDPGEGERCTEVVLNRGIRKILPRKPITKNDATSVRLEIPQKLSRKEPEIMINDGKAINQAKGDSTYQIEISDFTGTGDLGDLVLSQQCHDQTEDYVTVNRDTVKHQERGDHIRLRKPLAANWDPDRIKQFRICLENIPNFQVRIEKKSFEFFFLLQTINILLTLFEIKIINRNKI</sequence>
<proteinExistence type="predicted"/>
<evidence type="ECO:0008006" key="4">
    <source>
        <dbReference type="Google" id="ProtNLM"/>
    </source>
</evidence>
<dbReference type="EMBL" id="BMAT01006769">
    <property type="protein sequence ID" value="GFS19621.1"/>
    <property type="molecule type" value="Genomic_DNA"/>
</dbReference>
<protein>
    <recommendedName>
        <fullName evidence="4">C2H2-type domain-containing protein</fullName>
    </recommendedName>
</protein>
<feature type="region of interest" description="Disordered" evidence="1">
    <location>
        <begin position="562"/>
        <end position="596"/>
    </location>
</feature>
<feature type="region of interest" description="Disordered" evidence="1">
    <location>
        <begin position="408"/>
        <end position="430"/>
    </location>
</feature>
<organism evidence="2 3">
    <name type="scientific">Elysia marginata</name>
    <dbReference type="NCBI Taxonomy" id="1093978"/>
    <lineage>
        <taxon>Eukaryota</taxon>
        <taxon>Metazoa</taxon>
        <taxon>Spiralia</taxon>
        <taxon>Lophotrochozoa</taxon>
        <taxon>Mollusca</taxon>
        <taxon>Gastropoda</taxon>
        <taxon>Heterobranchia</taxon>
        <taxon>Euthyneura</taxon>
        <taxon>Panpulmonata</taxon>
        <taxon>Sacoglossa</taxon>
        <taxon>Placobranchoidea</taxon>
        <taxon>Plakobranchidae</taxon>
        <taxon>Elysia</taxon>
    </lineage>
</organism>
<evidence type="ECO:0000313" key="3">
    <source>
        <dbReference type="Proteomes" id="UP000762676"/>
    </source>
</evidence>
<comment type="caution">
    <text evidence="2">The sequence shown here is derived from an EMBL/GenBank/DDBJ whole genome shotgun (WGS) entry which is preliminary data.</text>
</comment>
<gene>
    <name evidence="2" type="ORF">ElyMa_003294100</name>
</gene>